<name>A0AAV2NBU2_9HYME</name>
<keyword evidence="2" id="KW-1185">Reference proteome</keyword>
<accession>A0AAV2NBU2</accession>
<dbReference type="Proteomes" id="UP001497644">
    <property type="component" value="Chromosome 12"/>
</dbReference>
<gene>
    <name evidence="1" type="ORF">LPLAT_LOCUS3193</name>
</gene>
<proteinExistence type="predicted"/>
<evidence type="ECO:0000313" key="1">
    <source>
        <dbReference type="EMBL" id="CAL1677132.1"/>
    </source>
</evidence>
<dbReference type="AlphaFoldDB" id="A0AAV2NBU2"/>
<dbReference type="EMBL" id="OZ034835">
    <property type="protein sequence ID" value="CAL1677132.1"/>
    <property type="molecule type" value="Genomic_DNA"/>
</dbReference>
<evidence type="ECO:0000313" key="2">
    <source>
        <dbReference type="Proteomes" id="UP001497644"/>
    </source>
</evidence>
<organism evidence="1 2">
    <name type="scientific">Lasius platythorax</name>
    <dbReference type="NCBI Taxonomy" id="488582"/>
    <lineage>
        <taxon>Eukaryota</taxon>
        <taxon>Metazoa</taxon>
        <taxon>Ecdysozoa</taxon>
        <taxon>Arthropoda</taxon>
        <taxon>Hexapoda</taxon>
        <taxon>Insecta</taxon>
        <taxon>Pterygota</taxon>
        <taxon>Neoptera</taxon>
        <taxon>Endopterygota</taxon>
        <taxon>Hymenoptera</taxon>
        <taxon>Apocrita</taxon>
        <taxon>Aculeata</taxon>
        <taxon>Formicoidea</taxon>
        <taxon>Formicidae</taxon>
        <taxon>Formicinae</taxon>
        <taxon>Lasius</taxon>
        <taxon>Lasius</taxon>
    </lineage>
</organism>
<reference evidence="1" key="1">
    <citation type="submission" date="2024-04" db="EMBL/GenBank/DDBJ databases">
        <authorList>
            <consortium name="Molecular Ecology Group"/>
        </authorList>
    </citation>
    <scope>NUCLEOTIDE SEQUENCE</scope>
</reference>
<protein>
    <submittedName>
        <fullName evidence="1">Uncharacterized protein</fullName>
    </submittedName>
</protein>
<sequence length="73" mass="8180">METFMANQEMDEMAYGKIGRLVQPWLRGRKMASAPTTKVRRQRLFHFPSKWHINIAAGDAEGESTSDTAGNPG</sequence>